<evidence type="ECO:0000313" key="2">
    <source>
        <dbReference type="Proteomes" id="UP001055072"/>
    </source>
</evidence>
<accession>A0ACB8UGQ7</accession>
<reference evidence="1" key="1">
    <citation type="journal article" date="2021" name="Environ. Microbiol.">
        <title>Gene family expansions and transcriptome signatures uncover fungal adaptations to wood decay.</title>
        <authorList>
            <person name="Hage H."/>
            <person name="Miyauchi S."/>
            <person name="Viragh M."/>
            <person name="Drula E."/>
            <person name="Min B."/>
            <person name="Chaduli D."/>
            <person name="Navarro D."/>
            <person name="Favel A."/>
            <person name="Norest M."/>
            <person name="Lesage-Meessen L."/>
            <person name="Balint B."/>
            <person name="Merenyi Z."/>
            <person name="de Eugenio L."/>
            <person name="Morin E."/>
            <person name="Martinez A.T."/>
            <person name="Baldrian P."/>
            <person name="Stursova M."/>
            <person name="Martinez M.J."/>
            <person name="Novotny C."/>
            <person name="Magnuson J.K."/>
            <person name="Spatafora J.W."/>
            <person name="Maurice S."/>
            <person name="Pangilinan J."/>
            <person name="Andreopoulos W."/>
            <person name="LaButti K."/>
            <person name="Hundley H."/>
            <person name="Na H."/>
            <person name="Kuo A."/>
            <person name="Barry K."/>
            <person name="Lipzen A."/>
            <person name="Henrissat B."/>
            <person name="Riley R."/>
            <person name="Ahrendt S."/>
            <person name="Nagy L.G."/>
            <person name="Grigoriev I.V."/>
            <person name="Martin F."/>
            <person name="Rosso M.N."/>
        </authorList>
    </citation>
    <scope>NUCLEOTIDE SEQUENCE</scope>
    <source>
        <strain evidence="1">CBS 384.51</strain>
    </source>
</reference>
<organism evidence="1 2">
    <name type="scientific">Irpex rosettiformis</name>
    <dbReference type="NCBI Taxonomy" id="378272"/>
    <lineage>
        <taxon>Eukaryota</taxon>
        <taxon>Fungi</taxon>
        <taxon>Dikarya</taxon>
        <taxon>Basidiomycota</taxon>
        <taxon>Agaricomycotina</taxon>
        <taxon>Agaricomycetes</taxon>
        <taxon>Polyporales</taxon>
        <taxon>Irpicaceae</taxon>
        <taxon>Irpex</taxon>
    </lineage>
</organism>
<protein>
    <submittedName>
        <fullName evidence="1">Uncharacterized protein</fullName>
    </submittedName>
</protein>
<proteinExistence type="predicted"/>
<dbReference type="EMBL" id="MU274902">
    <property type="protein sequence ID" value="KAI0093466.1"/>
    <property type="molecule type" value="Genomic_DNA"/>
</dbReference>
<evidence type="ECO:0000313" key="1">
    <source>
        <dbReference type="EMBL" id="KAI0093466.1"/>
    </source>
</evidence>
<keyword evidence="2" id="KW-1185">Reference proteome</keyword>
<gene>
    <name evidence="1" type="ORF">BDY19DRAFT_427880</name>
</gene>
<comment type="caution">
    <text evidence="1">The sequence shown here is derived from an EMBL/GenBank/DDBJ whole genome shotgun (WGS) entry which is preliminary data.</text>
</comment>
<dbReference type="Proteomes" id="UP001055072">
    <property type="component" value="Unassembled WGS sequence"/>
</dbReference>
<name>A0ACB8UGQ7_9APHY</name>
<sequence length="356" mass="36771">MRSSNTALITLAVVLASTPSAFSAPALHLPPLFLGHGPVINRPLSTNTPLKGIPAPLEFNTNPATPSPVTAAVGFLPINPVGQSRRGDVEDLIDLVARQNQRRDLDDLIELLARQDFDESGAFSFRPLINGVSDFFKGGRAKQIGQAVSIGGDLLGIGLNVKSALAPAATPTAQPAPAATSAAAPVQARAFEELMDLLARADFEDEESGAFSFGKIFSPLVNIIGGLFGGGGSSPPPPPPPAPATTTSQPAQKRDISSVTTEISRRDVEDLIELVARAFSDDDQESGASFFSAVSNLFKDPKTLGRVATGLSIGNALSGLIPPSKPAPAPVAPAAAPPAATQSVVPQTVRSLNELD</sequence>